<dbReference type="Gene3D" id="3.90.180.10">
    <property type="entry name" value="Medium-chain alcohol dehydrogenases, catalytic domain"/>
    <property type="match status" value="1"/>
</dbReference>
<dbReference type="AlphaFoldDB" id="S8DT09"/>
<organism evidence="5 6">
    <name type="scientific">Fomitopsis schrenkii</name>
    <name type="common">Brown rot fungus</name>
    <dbReference type="NCBI Taxonomy" id="2126942"/>
    <lineage>
        <taxon>Eukaryota</taxon>
        <taxon>Fungi</taxon>
        <taxon>Dikarya</taxon>
        <taxon>Basidiomycota</taxon>
        <taxon>Agaricomycotina</taxon>
        <taxon>Agaricomycetes</taxon>
        <taxon>Polyporales</taxon>
        <taxon>Fomitopsis</taxon>
    </lineage>
</organism>
<dbReference type="InterPro" id="IPR041694">
    <property type="entry name" value="ADH_N_2"/>
</dbReference>
<dbReference type="FunCoup" id="S8DT09">
    <property type="interactions" value="71"/>
</dbReference>
<dbReference type="InterPro" id="IPR013149">
    <property type="entry name" value="ADH-like_C"/>
</dbReference>
<evidence type="ECO:0008006" key="7">
    <source>
        <dbReference type="Google" id="ProtNLM"/>
    </source>
</evidence>
<evidence type="ECO:0000256" key="1">
    <source>
        <dbReference type="ARBA" id="ARBA00023002"/>
    </source>
</evidence>
<dbReference type="InterPro" id="IPR011032">
    <property type="entry name" value="GroES-like_sf"/>
</dbReference>
<dbReference type="SUPFAM" id="SSF50129">
    <property type="entry name" value="GroES-like"/>
    <property type="match status" value="1"/>
</dbReference>
<dbReference type="Proteomes" id="UP000015241">
    <property type="component" value="Unassembled WGS sequence"/>
</dbReference>
<dbReference type="Pfam" id="PF00107">
    <property type="entry name" value="ADH_zinc_N"/>
    <property type="match status" value="1"/>
</dbReference>
<evidence type="ECO:0000259" key="4">
    <source>
        <dbReference type="Pfam" id="PF16884"/>
    </source>
</evidence>
<accession>S8DT09</accession>
<dbReference type="GO" id="GO:0016628">
    <property type="term" value="F:oxidoreductase activity, acting on the CH-CH group of donors, NAD or NADP as acceptor"/>
    <property type="evidence" value="ECO:0007669"/>
    <property type="project" value="InterPro"/>
</dbReference>
<keyword evidence="6" id="KW-1185">Reference proteome</keyword>
<dbReference type="InterPro" id="IPR036291">
    <property type="entry name" value="NAD(P)-bd_dom_sf"/>
</dbReference>
<dbReference type="EMBL" id="KE504235">
    <property type="protein sequence ID" value="EPS94373.1"/>
    <property type="molecule type" value="Genomic_DNA"/>
</dbReference>
<dbReference type="HOGENOM" id="CLU_026673_29_1_1"/>
<protein>
    <recommendedName>
        <fullName evidence="7">Enoyl reductase (ER) domain-containing protein</fullName>
    </recommendedName>
</protein>
<dbReference type="PANTHER" id="PTHR43205">
    <property type="entry name" value="PROSTAGLANDIN REDUCTASE"/>
    <property type="match status" value="1"/>
</dbReference>
<gene>
    <name evidence="5" type="ORF">FOMPIDRAFT_93227</name>
</gene>
<dbReference type="Pfam" id="PF16884">
    <property type="entry name" value="ADH_N_2"/>
    <property type="match status" value="1"/>
</dbReference>
<dbReference type="SUPFAM" id="SSF51735">
    <property type="entry name" value="NAD(P)-binding Rossmann-fold domains"/>
    <property type="match status" value="1"/>
</dbReference>
<keyword evidence="1" id="KW-0560">Oxidoreductase</keyword>
<dbReference type="eggNOG" id="KOG1196">
    <property type="taxonomic scope" value="Eukaryota"/>
</dbReference>
<dbReference type="InParanoid" id="S8DT09"/>
<evidence type="ECO:0000313" key="6">
    <source>
        <dbReference type="Proteomes" id="UP000015241"/>
    </source>
</evidence>
<feature type="domain" description="Alcohol dehydrogenase-like C-terminal" evidence="3">
    <location>
        <begin position="179"/>
        <end position="301"/>
    </location>
</feature>
<dbReference type="CDD" id="cd05288">
    <property type="entry name" value="PGDH"/>
    <property type="match status" value="1"/>
</dbReference>
<sequence>MAPTINGRVLYNSPPNGEQRVPLPDTLSLAKTTVYDRSEMIDVENVSLEGGFLVKMLYLSIDPYMRGRMRDPNSKSYVPPFFLGEPLANAGVGVVLRSEHAAVEPGKHIYGMLPFQEYVVFKDPSEVYWYRILENKEGLPWSAYTGICGLAGQTAHHGWVEYANPRKGDVVFVSTGAGPVGATVIQLAKAAGLDLKVIASAGSDEKIAFMKDIGADVAFNYKKEDTLQVLEREGRINIYWDNVGGSALEAALEAAVPGARFVECGMISLYNEPQSAPKNMLHIVNKELKLSGFICSNLSLKHDEAFYRNFPKLVKEGSIKYTEDKSFGLESVGHATLEAQRGTNTAKKLIVVAEE</sequence>
<name>S8DT09_FOMSC</name>
<evidence type="ECO:0000259" key="3">
    <source>
        <dbReference type="Pfam" id="PF00107"/>
    </source>
</evidence>
<dbReference type="Gene3D" id="3.40.50.720">
    <property type="entry name" value="NAD(P)-binding Rossmann-like Domain"/>
    <property type="match status" value="1"/>
</dbReference>
<feature type="region of interest" description="Disordered" evidence="2">
    <location>
        <begin position="1"/>
        <end position="23"/>
    </location>
</feature>
<dbReference type="OrthoDB" id="809632at2759"/>
<dbReference type="InterPro" id="IPR045010">
    <property type="entry name" value="MDR_fam"/>
</dbReference>
<feature type="domain" description="Oxidoreductase N-terminal" evidence="4">
    <location>
        <begin position="49"/>
        <end position="122"/>
    </location>
</feature>
<evidence type="ECO:0000313" key="5">
    <source>
        <dbReference type="EMBL" id="EPS94373.1"/>
    </source>
</evidence>
<reference evidence="5 6" key="1">
    <citation type="journal article" date="2012" name="Science">
        <title>The Paleozoic origin of enzymatic lignin decomposition reconstructed from 31 fungal genomes.</title>
        <authorList>
            <person name="Floudas D."/>
            <person name="Binder M."/>
            <person name="Riley R."/>
            <person name="Barry K."/>
            <person name="Blanchette R.A."/>
            <person name="Henrissat B."/>
            <person name="Martinez A.T."/>
            <person name="Otillar R."/>
            <person name="Spatafora J.W."/>
            <person name="Yadav J.S."/>
            <person name="Aerts A."/>
            <person name="Benoit I."/>
            <person name="Boyd A."/>
            <person name="Carlson A."/>
            <person name="Copeland A."/>
            <person name="Coutinho P.M."/>
            <person name="de Vries R.P."/>
            <person name="Ferreira P."/>
            <person name="Findley K."/>
            <person name="Foster B."/>
            <person name="Gaskell J."/>
            <person name="Glotzer D."/>
            <person name="Gorecki P."/>
            <person name="Heitman J."/>
            <person name="Hesse C."/>
            <person name="Hori C."/>
            <person name="Igarashi K."/>
            <person name="Jurgens J.A."/>
            <person name="Kallen N."/>
            <person name="Kersten P."/>
            <person name="Kohler A."/>
            <person name="Kuees U."/>
            <person name="Kumar T.K.A."/>
            <person name="Kuo A."/>
            <person name="LaButti K."/>
            <person name="Larrondo L.F."/>
            <person name="Lindquist E."/>
            <person name="Ling A."/>
            <person name="Lombard V."/>
            <person name="Lucas S."/>
            <person name="Lundell T."/>
            <person name="Martin R."/>
            <person name="McLaughlin D.J."/>
            <person name="Morgenstern I."/>
            <person name="Morin E."/>
            <person name="Murat C."/>
            <person name="Nagy L.G."/>
            <person name="Nolan M."/>
            <person name="Ohm R.A."/>
            <person name="Patyshakuliyeva A."/>
            <person name="Rokas A."/>
            <person name="Ruiz-Duenas F.J."/>
            <person name="Sabat G."/>
            <person name="Salamov A."/>
            <person name="Samejima M."/>
            <person name="Schmutz J."/>
            <person name="Slot J.C."/>
            <person name="St John F."/>
            <person name="Stenlid J."/>
            <person name="Sun H."/>
            <person name="Sun S."/>
            <person name="Syed K."/>
            <person name="Tsang A."/>
            <person name="Wiebenga A."/>
            <person name="Young D."/>
            <person name="Pisabarro A."/>
            <person name="Eastwood D.C."/>
            <person name="Martin F."/>
            <person name="Cullen D."/>
            <person name="Grigoriev I.V."/>
            <person name="Hibbett D.S."/>
        </authorList>
    </citation>
    <scope>NUCLEOTIDE SEQUENCE</scope>
    <source>
        <strain evidence="6">FP-58527</strain>
    </source>
</reference>
<dbReference type="PANTHER" id="PTHR43205:SF7">
    <property type="entry name" value="PROSTAGLANDIN REDUCTASE 1"/>
    <property type="match status" value="1"/>
</dbReference>
<evidence type="ECO:0000256" key="2">
    <source>
        <dbReference type="SAM" id="MobiDB-lite"/>
    </source>
</evidence>
<proteinExistence type="predicted"/>